<dbReference type="PANTHER" id="PTHR10333:SF42">
    <property type="entry name" value="INHIBITOR OF GROWTH PROTEIN 5"/>
    <property type="match status" value="1"/>
</dbReference>
<name>A0A9N8ZVZ7_9GLOM</name>
<dbReference type="PANTHER" id="PTHR10333">
    <property type="entry name" value="INHIBITOR OF GROWTH PROTEIN"/>
    <property type="match status" value="1"/>
</dbReference>
<dbReference type="GO" id="GO:0006325">
    <property type="term" value="P:chromatin organization"/>
    <property type="evidence" value="ECO:0007669"/>
    <property type="project" value="UniProtKB-KW"/>
</dbReference>
<sequence>MPSQQLNTDCNILEYLKYLEDYIDTLETLPADMQRSFTLLKQLDANAQDELDKVAELSRRLAQNISELSPENRIDQLRKISDDLCMTWKFAEERVSIAMSAYESVDMHIRRLDDDLKKLEDTLMTGPSKTHETTDDVIQEEKNSRKRAVKNDEKAKKRAVNGDLKQIQTVEDMPIDPNEPLYCYCNNVSYGEMVACDNE</sequence>
<proteinExistence type="predicted"/>
<gene>
    <name evidence="4" type="ORF">AMORRO_LOCUS3616</name>
</gene>
<dbReference type="InterPro" id="IPR013083">
    <property type="entry name" value="Znf_RING/FYVE/PHD"/>
</dbReference>
<organism evidence="4 5">
    <name type="scientific">Acaulospora morrowiae</name>
    <dbReference type="NCBI Taxonomy" id="94023"/>
    <lineage>
        <taxon>Eukaryota</taxon>
        <taxon>Fungi</taxon>
        <taxon>Fungi incertae sedis</taxon>
        <taxon>Mucoromycota</taxon>
        <taxon>Glomeromycotina</taxon>
        <taxon>Glomeromycetes</taxon>
        <taxon>Diversisporales</taxon>
        <taxon>Acaulosporaceae</taxon>
        <taxon>Acaulospora</taxon>
    </lineage>
</organism>
<accession>A0A9N8ZVZ7</accession>
<dbReference type="GO" id="GO:0005634">
    <property type="term" value="C:nucleus"/>
    <property type="evidence" value="ECO:0007669"/>
    <property type="project" value="TreeGrafter"/>
</dbReference>
<protein>
    <submittedName>
        <fullName evidence="4">3685_t:CDS:1</fullName>
    </submittedName>
</protein>
<dbReference type="GO" id="GO:0006355">
    <property type="term" value="P:regulation of DNA-templated transcription"/>
    <property type="evidence" value="ECO:0007669"/>
    <property type="project" value="TreeGrafter"/>
</dbReference>
<evidence type="ECO:0000259" key="3">
    <source>
        <dbReference type="SMART" id="SM01408"/>
    </source>
</evidence>
<dbReference type="Gene3D" id="3.30.40.10">
    <property type="entry name" value="Zinc/RING finger domain, C3HC4 (zinc finger)"/>
    <property type="match status" value="1"/>
</dbReference>
<dbReference type="Pfam" id="PF12998">
    <property type="entry name" value="ING"/>
    <property type="match status" value="1"/>
</dbReference>
<dbReference type="InterPro" id="IPR028651">
    <property type="entry name" value="ING_fam"/>
</dbReference>
<evidence type="ECO:0000256" key="1">
    <source>
        <dbReference type="ARBA" id="ARBA00022853"/>
    </source>
</evidence>
<dbReference type="AlphaFoldDB" id="A0A9N8ZVZ7"/>
<reference evidence="4" key="1">
    <citation type="submission" date="2021-06" db="EMBL/GenBank/DDBJ databases">
        <authorList>
            <person name="Kallberg Y."/>
            <person name="Tangrot J."/>
            <person name="Rosling A."/>
        </authorList>
    </citation>
    <scope>NUCLEOTIDE SEQUENCE</scope>
    <source>
        <strain evidence="4">CL551</strain>
    </source>
</reference>
<feature type="region of interest" description="Disordered" evidence="2">
    <location>
        <begin position="125"/>
        <end position="157"/>
    </location>
</feature>
<feature type="compositionally biased region" description="Basic and acidic residues" evidence="2">
    <location>
        <begin position="129"/>
        <end position="155"/>
    </location>
</feature>
<dbReference type="InterPro" id="IPR024610">
    <property type="entry name" value="ING_N_histone-binding"/>
</dbReference>
<dbReference type="EMBL" id="CAJVPV010001808">
    <property type="protein sequence ID" value="CAG8508703.1"/>
    <property type="molecule type" value="Genomic_DNA"/>
</dbReference>
<comment type="caution">
    <text evidence="4">The sequence shown here is derived from an EMBL/GenBank/DDBJ whole genome shotgun (WGS) entry which is preliminary data.</text>
</comment>
<keyword evidence="1" id="KW-0156">Chromatin regulator</keyword>
<dbReference type="Proteomes" id="UP000789342">
    <property type="component" value="Unassembled WGS sequence"/>
</dbReference>
<feature type="domain" description="Inhibitor of growth protein N-terminal histone-binding" evidence="3">
    <location>
        <begin position="18"/>
        <end position="119"/>
    </location>
</feature>
<dbReference type="Gene3D" id="6.10.140.1740">
    <property type="match status" value="1"/>
</dbReference>
<dbReference type="SMART" id="SM01408">
    <property type="entry name" value="ING"/>
    <property type="match status" value="1"/>
</dbReference>
<dbReference type="CDD" id="cd16859">
    <property type="entry name" value="ING_ING4_5"/>
    <property type="match status" value="1"/>
</dbReference>
<evidence type="ECO:0000256" key="2">
    <source>
        <dbReference type="SAM" id="MobiDB-lite"/>
    </source>
</evidence>
<feature type="non-terminal residue" evidence="4">
    <location>
        <position position="1"/>
    </location>
</feature>
<evidence type="ECO:0000313" key="4">
    <source>
        <dbReference type="EMBL" id="CAG8508703.1"/>
    </source>
</evidence>
<dbReference type="OrthoDB" id="5411773at2759"/>
<dbReference type="SUPFAM" id="SSF57903">
    <property type="entry name" value="FYVE/PHD zinc finger"/>
    <property type="match status" value="1"/>
</dbReference>
<dbReference type="InterPro" id="IPR011011">
    <property type="entry name" value="Znf_FYVE_PHD"/>
</dbReference>
<evidence type="ECO:0000313" key="5">
    <source>
        <dbReference type="Proteomes" id="UP000789342"/>
    </source>
</evidence>
<keyword evidence="5" id="KW-1185">Reference proteome</keyword>